<dbReference type="InterPro" id="IPR045800">
    <property type="entry name" value="HMBD"/>
</dbReference>
<dbReference type="GO" id="GO:0030288">
    <property type="term" value="C:outer membrane-bounded periplasmic space"/>
    <property type="evidence" value="ECO:0007669"/>
    <property type="project" value="TreeGrafter"/>
</dbReference>
<reference evidence="11" key="1">
    <citation type="submission" date="2021-03" db="EMBL/GenBank/DDBJ databases">
        <title>novel species isolated from a fishpond in China.</title>
        <authorList>
            <person name="Lu H."/>
            <person name="Cai Z."/>
        </authorList>
    </citation>
    <scope>NUCLEOTIDE SEQUENCE</scope>
    <source>
        <strain evidence="11">JCM 30855</strain>
    </source>
</reference>
<dbReference type="FunFam" id="2.40.420.20:FF:000003">
    <property type="entry name" value="Cation efflux system protein cusB"/>
    <property type="match status" value="1"/>
</dbReference>
<dbReference type="Gene3D" id="2.40.50.100">
    <property type="match status" value="1"/>
</dbReference>
<feature type="domain" description="Heavy metal binding" evidence="6">
    <location>
        <begin position="43"/>
        <end position="69"/>
    </location>
</feature>
<keyword evidence="12" id="KW-1185">Reference proteome</keyword>
<evidence type="ECO:0000256" key="5">
    <source>
        <dbReference type="SAM" id="SignalP"/>
    </source>
</evidence>
<dbReference type="InterPro" id="IPR058792">
    <property type="entry name" value="Beta-barrel_RND_2"/>
</dbReference>
<accession>A0A939ILE4</accession>
<dbReference type="Pfam" id="PF25954">
    <property type="entry name" value="Beta-barrel_RND_2"/>
    <property type="match status" value="1"/>
</dbReference>
<dbReference type="Pfam" id="PF25975">
    <property type="entry name" value="CzcB_C"/>
    <property type="match status" value="1"/>
</dbReference>
<evidence type="ECO:0000313" key="11">
    <source>
        <dbReference type="EMBL" id="MBN7824128.1"/>
    </source>
</evidence>
<gene>
    <name evidence="11" type="ORF">J0A66_02710</name>
</gene>
<evidence type="ECO:0000259" key="10">
    <source>
        <dbReference type="Pfam" id="PF25975"/>
    </source>
</evidence>
<dbReference type="EMBL" id="JAFKCV010000001">
    <property type="protein sequence ID" value="MBN7824128.1"/>
    <property type="molecule type" value="Genomic_DNA"/>
</dbReference>
<dbReference type="Pfam" id="PF25869">
    <property type="entry name" value="3HB_CusB"/>
    <property type="match status" value="1"/>
</dbReference>
<dbReference type="InterPro" id="IPR006143">
    <property type="entry name" value="RND_pump_MFP"/>
</dbReference>
<organism evidence="11 12">
    <name type="scientific">Bowmanella dokdonensis</name>
    <dbReference type="NCBI Taxonomy" id="751969"/>
    <lineage>
        <taxon>Bacteria</taxon>
        <taxon>Pseudomonadati</taxon>
        <taxon>Pseudomonadota</taxon>
        <taxon>Gammaproteobacteria</taxon>
        <taxon>Alteromonadales</taxon>
        <taxon>Alteromonadaceae</taxon>
        <taxon>Bowmanella</taxon>
    </lineage>
</organism>
<dbReference type="Pfam" id="PF25919">
    <property type="entry name" value="BSH_CusB"/>
    <property type="match status" value="1"/>
</dbReference>
<evidence type="ECO:0000313" key="12">
    <source>
        <dbReference type="Proteomes" id="UP000664654"/>
    </source>
</evidence>
<name>A0A939ILE4_9ALTE</name>
<feature type="domain" description="CzcB-like C-terminal circularly permuted SH3-like" evidence="10">
    <location>
        <begin position="330"/>
        <end position="389"/>
    </location>
</feature>
<dbReference type="PANTHER" id="PTHR30097:SF15">
    <property type="entry name" value="CATION EFFLUX SYSTEM PROTEIN CUSB"/>
    <property type="match status" value="1"/>
</dbReference>
<evidence type="ECO:0000256" key="1">
    <source>
        <dbReference type="ARBA" id="ARBA00009477"/>
    </source>
</evidence>
<keyword evidence="4" id="KW-0406">Ion transport</keyword>
<evidence type="ECO:0000256" key="4">
    <source>
        <dbReference type="ARBA" id="ARBA00023065"/>
    </source>
</evidence>
<evidence type="ECO:0000256" key="3">
    <source>
        <dbReference type="ARBA" id="ARBA00022729"/>
    </source>
</evidence>
<dbReference type="SUPFAM" id="SSF111369">
    <property type="entry name" value="HlyD-like secretion proteins"/>
    <property type="match status" value="1"/>
</dbReference>
<dbReference type="Gene3D" id="2.40.30.170">
    <property type="match status" value="1"/>
</dbReference>
<dbReference type="PANTHER" id="PTHR30097">
    <property type="entry name" value="CATION EFFLUX SYSTEM PROTEIN CUSB"/>
    <property type="match status" value="1"/>
</dbReference>
<evidence type="ECO:0000259" key="6">
    <source>
        <dbReference type="Pfam" id="PF19335"/>
    </source>
</evidence>
<feature type="domain" description="CusB-like three alpha-helical bundle" evidence="7">
    <location>
        <begin position="158"/>
        <end position="206"/>
    </location>
</feature>
<dbReference type="InterPro" id="IPR051909">
    <property type="entry name" value="MFP_Cation_Efflux"/>
</dbReference>
<dbReference type="AlphaFoldDB" id="A0A939ILE4"/>
<dbReference type="RefSeq" id="WP_206572220.1">
    <property type="nucleotide sequence ID" value="NZ_JAFKCV010000001.1"/>
</dbReference>
<comment type="similarity">
    <text evidence="1">Belongs to the membrane fusion protein (MFP) (TC 8.A.1) family.</text>
</comment>
<keyword evidence="2" id="KW-0813">Transport</keyword>
<dbReference type="NCBIfam" id="TIGR01730">
    <property type="entry name" value="RND_mfp"/>
    <property type="match status" value="1"/>
</dbReference>
<comment type="caution">
    <text evidence="11">The sequence shown here is derived from an EMBL/GenBank/DDBJ whole genome shotgun (WGS) entry which is preliminary data.</text>
</comment>
<feature type="chain" id="PRO_5037198129" evidence="5">
    <location>
        <begin position="22"/>
        <end position="409"/>
    </location>
</feature>
<dbReference type="FunFam" id="2.40.30.170:FF:000010">
    <property type="entry name" value="Efflux RND transporter periplasmic adaptor subunit"/>
    <property type="match status" value="1"/>
</dbReference>
<dbReference type="Gene3D" id="6.10.140.730">
    <property type="match status" value="1"/>
</dbReference>
<evidence type="ECO:0000259" key="7">
    <source>
        <dbReference type="Pfam" id="PF25869"/>
    </source>
</evidence>
<dbReference type="InterPro" id="IPR058790">
    <property type="entry name" value="BSH_CusB"/>
</dbReference>
<dbReference type="GO" id="GO:0016020">
    <property type="term" value="C:membrane"/>
    <property type="evidence" value="ECO:0007669"/>
    <property type="project" value="InterPro"/>
</dbReference>
<dbReference type="Proteomes" id="UP000664654">
    <property type="component" value="Unassembled WGS sequence"/>
</dbReference>
<keyword evidence="3 5" id="KW-0732">Signal</keyword>
<proteinExistence type="inferred from homology"/>
<dbReference type="GO" id="GO:0046914">
    <property type="term" value="F:transition metal ion binding"/>
    <property type="evidence" value="ECO:0007669"/>
    <property type="project" value="TreeGrafter"/>
</dbReference>
<dbReference type="Gene3D" id="2.40.420.20">
    <property type="match status" value="1"/>
</dbReference>
<protein>
    <submittedName>
        <fullName evidence="11">Efflux RND transporter periplasmic adaptor subunit</fullName>
    </submittedName>
</protein>
<dbReference type="GO" id="GO:0060003">
    <property type="term" value="P:copper ion export"/>
    <property type="evidence" value="ECO:0007669"/>
    <property type="project" value="TreeGrafter"/>
</dbReference>
<feature type="domain" description="CusB-like barrel-sandwich hybrid" evidence="8">
    <location>
        <begin position="122"/>
        <end position="242"/>
    </location>
</feature>
<feature type="signal peptide" evidence="5">
    <location>
        <begin position="1"/>
        <end position="21"/>
    </location>
</feature>
<dbReference type="Pfam" id="PF19335">
    <property type="entry name" value="HMBD"/>
    <property type="match status" value="1"/>
</dbReference>
<dbReference type="InterPro" id="IPR058649">
    <property type="entry name" value="CzcB_C"/>
</dbReference>
<sequence>MKFLFVLLAAISLLQPYSSLAQQSHQHATTGAAQDPITGEIRYVCPMHSHIVRDHPGTCPICGMDLEPVRIQATGSDQQVRVEVDGDIQQAMSIVTEPVRRDDLWKYIETLGTVTFNESDISHIHSRVNGWLESLTVHAVGERVEKGQLLFTLYSPQLIVAQDDFLQVLDNAGGPSRDRLLKQARLRLTLLGIDEKVIQQLEQTRQSLYTVPFYAQQSGVVTALNVRHGMYVEPEMEMLAIADLKRLWVIADVFENQFDWLKLGKPAEIHLDSIGVHRVEARIDYIYPQLDPVTRSLKVRLSLDNTLERVKPGMTADVIIYGGPLRDVLVVNKQALIRTGEEARVVIRSSPTEFTVRPVQTGMQAQGKVEILAGLTEGEQVVTSGQFLLDSEANLAAGLQRLDSQSHAH</sequence>
<evidence type="ECO:0000259" key="9">
    <source>
        <dbReference type="Pfam" id="PF25954"/>
    </source>
</evidence>
<evidence type="ECO:0000259" key="8">
    <source>
        <dbReference type="Pfam" id="PF25919"/>
    </source>
</evidence>
<dbReference type="InterPro" id="IPR058791">
    <property type="entry name" value="3HB_CusB"/>
</dbReference>
<dbReference type="GO" id="GO:0022857">
    <property type="term" value="F:transmembrane transporter activity"/>
    <property type="evidence" value="ECO:0007669"/>
    <property type="project" value="InterPro"/>
</dbReference>
<feature type="domain" description="CusB-like beta-barrel" evidence="9">
    <location>
        <begin position="247"/>
        <end position="319"/>
    </location>
</feature>
<evidence type="ECO:0000256" key="2">
    <source>
        <dbReference type="ARBA" id="ARBA00022448"/>
    </source>
</evidence>
<dbReference type="GO" id="GO:0015679">
    <property type="term" value="P:plasma membrane copper ion transport"/>
    <property type="evidence" value="ECO:0007669"/>
    <property type="project" value="TreeGrafter"/>
</dbReference>